<keyword evidence="11" id="KW-0812">Transmembrane</keyword>
<dbReference type="PANTHER" id="PTHR43547">
    <property type="entry name" value="TWO-COMPONENT HISTIDINE KINASE"/>
    <property type="match status" value="1"/>
</dbReference>
<dbReference type="FunFam" id="1.10.10.60:FF:000284">
    <property type="entry name" value="Two-component system sensor histidine kinase/response regulator"/>
    <property type="match status" value="1"/>
</dbReference>
<dbReference type="InterPro" id="IPR001789">
    <property type="entry name" value="Sig_transdc_resp-reg_receiver"/>
</dbReference>
<keyword evidence="3 9" id="KW-0597">Phosphoprotein</keyword>
<dbReference type="InterPro" id="IPR003594">
    <property type="entry name" value="HATPase_dom"/>
</dbReference>
<proteinExistence type="predicted"/>
<dbReference type="EC" id="2.7.13.3" evidence="2"/>
<dbReference type="InterPro" id="IPR036890">
    <property type="entry name" value="HATPase_C_sf"/>
</dbReference>
<dbReference type="Pfam" id="PF07495">
    <property type="entry name" value="Y_Y_Y"/>
    <property type="match status" value="1"/>
</dbReference>
<dbReference type="FunFam" id="1.10.287.130:FF:000045">
    <property type="entry name" value="Two-component system sensor histidine kinase/response regulator"/>
    <property type="match status" value="1"/>
</dbReference>
<evidence type="ECO:0000259" key="12">
    <source>
        <dbReference type="PROSITE" id="PS01124"/>
    </source>
</evidence>
<dbReference type="InterPro" id="IPR009057">
    <property type="entry name" value="Homeodomain-like_sf"/>
</dbReference>
<evidence type="ECO:0000256" key="9">
    <source>
        <dbReference type="PROSITE-ProRule" id="PRU00169"/>
    </source>
</evidence>
<organism evidence="15 16">
    <name type="scientific">Thermophagus xiamenensis</name>
    <dbReference type="NCBI Taxonomy" id="385682"/>
    <lineage>
        <taxon>Bacteria</taxon>
        <taxon>Pseudomonadati</taxon>
        <taxon>Bacteroidota</taxon>
        <taxon>Bacteroidia</taxon>
        <taxon>Marinilabiliales</taxon>
        <taxon>Marinilabiliaceae</taxon>
        <taxon>Thermophagus</taxon>
    </lineage>
</organism>
<dbReference type="PROSITE" id="PS50110">
    <property type="entry name" value="RESPONSE_REGULATORY"/>
    <property type="match status" value="1"/>
</dbReference>
<sequence>MFFFDMRPKTRIFILLLHFSLVQAVSAYNFKFINFQVNDGLSENTVQCILQDHQGFLWFGTKDGLNRFDGKEFKIFKHEPGNPYSIGNNFIRDLFQDEDHIIWVGTDHQLYLFDPVTERFSPFRFQTQDGVSINSSVTSIKSESQDKIWIGTLDQGVFCFTKSTKTLIQYTQGSSSTSIGSNLVWRIYRDNAGTIWIGTRNGLSAYNKETNTFVTYGSRKPDSPIEDPEILAISEDSDGELWLGTWSGGLVRFNRTSGKFTTYFNSKDRTYITHIRAIFEYQKNELLVGADDGLYLFNKKTLEYNRIDDPGDPHSLKDQNVYAIFKDREEGIWIGTYFGGVHYLSSNSKIIEHYYPKQHKNSLSGKAVSQFCEDPAGNLWIATEDGGLNYFDTKTKKFTSFLPSINARSISYHNLHALVLDNNKLWIGTFSRGLDLMDLNTGHFKNYQYNPNDTNSINDNCVFSLYQSKSGILYVGTPFGLCRYNPQSDNFTRIPEIKGFVYDMTEDHLGNFWVACYGDGLFKRNPETGRWKNYRHKANDRKSLCFNKLTDVFMDEQHRLWVSSEGGGICKYNYDSDDFWTINTSNGLPNNVAYGVVDDNHGNIWVSTNKGISRIDPTTLAIKTYTQEDGLQSNQFNYRSTFKARNGKFYFGGINGFNAFYPNDLKTNKYVPPVLITKFELLDSLDSTLNDSVFNQALNTTGKITLKYNQASFRISFVNLSFQAPSKNKCAYILENLNTSWITTTKQNQVSYINLAPGHYIFKVKGCNNDGVWNTEGDSLSIVILPPPWKTNFAYTIYFTLLFIIILSLVRIYLKISHARHEKKLEEFKIKKEREMYLSKINFFTNIAHEIRTPLSLIKAPLDCIKSSNLSKKDIEENIQVIDKNAERLLNLVNQLLDFRKIEENHYTPNFNPVNFNTLITDICYRFKPAATQRKILLTTNIPPNPIICNADRDALTKIISNLLTNALKYASHEINIALYKTDDLVEITVTDDGPGIEPKYRERIFDPFFQIINNNKDDKQYGTGIGLAFSKQLAEKHNGTIILKDDSDHRGTCFVVRISTKLQKSAHSMLSEERPQPLDDKENTLDIPAKSNGKLNLLIVEDNEDLCNFLERNLKVEYNVFKSSNGKEAMKLLEIHNIDIIISDIVMPEIDGLELVQSTKNNTQFSHLPIILLSARTNVETKIQGLDAGADSYIEKPFSLDYLKAQIHSLIRNRERLLEKFANSPFVPYGSIANNKKDEEFLNKLNQEIENNLTNPDFSINHLASALLMSRSNLQRKIKGISGMTPNDYIRVYKLKRAARLIIEGDYRINEICYLVGFNNPSYFAKCFQKQFGKLPSEFQKENAIN</sequence>
<name>A0A1I2FKB5_9BACT</name>
<dbReference type="SMART" id="SM00388">
    <property type="entry name" value="HisKA"/>
    <property type="match status" value="1"/>
</dbReference>
<dbReference type="InterPro" id="IPR011123">
    <property type="entry name" value="Y_Y_Y"/>
</dbReference>
<dbReference type="PROSITE" id="PS50109">
    <property type="entry name" value="HIS_KIN"/>
    <property type="match status" value="1"/>
</dbReference>
<dbReference type="PRINTS" id="PR00344">
    <property type="entry name" value="BCTRLSENSOR"/>
</dbReference>
<evidence type="ECO:0000313" key="16">
    <source>
        <dbReference type="Proteomes" id="UP000181976"/>
    </source>
</evidence>
<evidence type="ECO:0000256" key="11">
    <source>
        <dbReference type="SAM" id="Phobius"/>
    </source>
</evidence>
<dbReference type="SMART" id="SM00387">
    <property type="entry name" value="HATPase_c"/>
    <property type="match status" value="1"/>
</dbReference>
<dbReference type="EMBL" id="FONA01000031">
    <property type="protein sequence ID" value="SFF05902.1"/>
    <property type="molecule type" value="Genomic_DNA"/>
</dbReference>
<dbReference type="STRING" id="385682.SAMN05444380_13112"/>
<evidence type="ECO:0000256" key="4">
    <source>
        <dbReference type="ARBA" id="ARBA00022679"/>
    </source>
</evidence>
<feature type="domain" description="Histidine kinase" evidence="13">
    <location>
        <begin position="846"/>
        <end position="1063"/>
    </location>
</feature>
<evidence type="ECO:0000256" key="6">
    <source>
        <dbReference type="ARBA" id="ARBA00023015"/>
    </source>
</evidence>
<dbReference type="InterPro" id="IPR011110">
    <property type="entry name" value="Reg_prop"/>
</dbReference>
<evidence type="ECO:0000256" key="8">
    <source>
        <dbReference type="ARBA" id="ARBA00023163"/>
    </source>
</evidence>
<evidence type="ECO:0000313" key="15">
    <source>
        <dbReference type="EMBL" id="SFF05902.1"/>
    </source>
</evidence>
<dbReference type="InterPro" id="IPR005467">
    <property type="entry name" value="His_kinase_dom"/>
</dbReference>
<dbReference type="Gene3D" id="2.130.10.10">
    <property type="entry name" value="YVTN repeat-like/Quinoprotein amine dehydrogenase"/>
    <property type="match status" value="2"/>
</dbReference>
<dbReference type="OrthoDB" id="717811at2"/>
<dbReference type="Pfam" id="PF07494">
    <property type="entry name" value="Reg_prop"/>
    <property type="match status" value="7"/>
</dbReference>
<dbReference type="InterPro" id="IPR036097">
    <property type="entry name" value="HisK_dim/P_sf"/>
</dbReference>
<gene>
    <name evidence="15" type="ORF">SAMN05444380_13112</name>
</gene>
<evidence type="ECO:0000256" key="7">
    <source>
        <dbReference type="ARBA" id="ARBA00023125"/>
    </source>
</evidence>
<dbReference type="Gene3D" id="3.40.50.2300">
    <property type="match status" value="1"/>
</dbReference>
<keyword evidence="10" id="KW-0175">Coiled coil</keyword>
<feature type="modified residue" description="4-aspartylphosphate" evidence="9">
    <location>
        <position position="1145"/>
    </location>
</feature>
<dbReference type="SUPFAM" id="SSF47384">
    <property type="entry name" value="Homodimeric domain of signal transducing histidine kinase"/>
    <property type="match status" value="1"/>
</dbReference>
<dbReference type="InterPro" id="IPR018062">
    <property type="entry name" value="HTH_AraC-typ_CS"/>
</dbReference>
<dbReference type="Gene3D" id="1.10.10.60">
    <property type="entry name" value="Homeodomain-like"/>
    <property type="match status" value="2"/>
</dbReference>
<dbReference type="Pfam" id="PF00512">
    <property type="entry name" value="HisKA"/>
    <property type="match status" value="1"/>
</dbReference>
<comment type="catalytic activity">
    <reaction evidence="1">
        <text>ATP + protein L-histidine = ADP + protein N-phospho-L-histidine.</text>
        <dbReference type="EC" id="2.7.13.3"/>
    </reaction>
</comment>
<dbReference type="FunFam" id="3.30.565.10:FF:000006">
    <property type="entry name" value="Sensor histidine kinase WalK"/>
    <property type="match status" value="1"/>
</dbReference>
<feature type="domain" description="Response regulatory" evidence="14">
    <location>
        <begin position="1097"/>
        <end position="1212"/>
    </location>
</feature>
<evidence type="ECO:0000256" key="2">
    <source>
        <dbReference type="ARBA" id="ARBA00012438"/>
    </source>
</evidence>
<keyword evidence="5" id="KW-0418">Kinase</keyword>
<keyword evidence="8" id="KW-0804">Transcription</keyword>
<evidence type="ECO:0000256" key="5">
    <source>
        <dbReference type="ARBA" id="ARBA00022777"/>
    </source>
</evidence>
<evidence type="ECO:0000256" key="10">
    <source>
        <dbReference type="SAM" id="Coils"/>
    </source>
</evidence>
<keyword evidence="11" id="KW-0472">Membrane</keyword>
<dbReference type="eggNOG" id="COG3292">
    <property type="taxonomic scope" value="Bacteria"/>
</dbReference>
<dbReference type="SMART" id="SM00448">
    <property type="entry name" value="REC"/>
    <property type="match status" value="1"/>
</dbReference>
<evidence type="ECO:0000259" key="13">
    <source>
        <dbReference type="PROSITE" id="PS50109"/>
    </source>
</evidence>
<dbReference type="SMART" id="SM00342">
    <property type="entry name" value="HTH_ARAC"/>
    <property type="match status" value="1"/>
</dbReference>
<keyword evidence="11" id="KW-1133">Transmembrane helix</keyword>
<dbReference type="GO" id="GO:0003700">
    <property type="term" value="F:DNA-binding transcription factor activity"/>
    <property type="evidence" value="ECO:0007669"/>
    <property type="project" value="InterPro"/>
</dbReference>
<dbReference type="PANTHER" id="PTHR43547:SF2">
    <property type="entry name" value="HYBRID SIGNAL TRANSDUCTION HISTIDINE KINASE C"/>
    <property type="match status" value="1"/>
</dbReference>
<protein>
    <recommendedName>
        <fullName evidence="2">histidine kinase</fullName>
        <ecNumber evidence="2">2.7.13.3</ecNumber>
    </recommendedName>
</protein>
<dbReference type="SUPFAM" id="SSF46689">
    <property type="entry name" value="Homeodomain-like"/>
    <property type="match status" value="1"/>
</dbReference>
<dbReference type="InParanoid" id="A0A1I2FKB5"/>
<dbReference type="eggNOG" id="COG2205">
    <property type="taxonomic scope" value="Bacteria"/>
</dbReference>
<dbReference type="PROSITE" id="PS00041">
    <property type="entry name" value="HTH_ARAC_FAMILY_1"/>
    <property type="match status" value="1"/>
</dbReference>
<dbReference type="SUPFAM" id="SSF52172">
    <property type="entry name" value="CheY-like"/>
    <property type="match status" value="1"/>
</dbReference>
<dbReference type="CDD" id="cd17574">
    <property type="entry name" value="REC_OmpR"/>
    <property type="match status" value="1"/>
</dbReference>
<dbReference type="SUPFAM" id="SSF63829">
    <property type="entry name" value="Calcium-dependent phosphotriesterase"/>
    <property type="match status" value="3"/>
</dbReference>
<reference evidence="15 16" key="1">
    <citation type="submission" date="2016-10" db="EMBL/GenBank/DDBJ databases">
        <authorList>
            <person name="de Groot N.N."/>
        </authorList>
    </citation>
    <scope>NUCLEOTIDE SEQUENCE [LARGE SCALE GENOMIC DNA]</scope>
    <source>
        <strain evidence="15 16">DSM 19012</strain>
    </source>
</reference>
<dbReference type="Pfam" id="PF12833">
    <property type="entry name" value="HTH_18"/>
    <property type="match status" value="1"/>
</dbReference>
<dbReference type="Pfam" id="PF02518">
    <property type="entry name" value="HATPase_c"/>
    <property type="match status" value="1"/>
</dbReference>
<feature type="transmembrane region" description="Helical" evidence="11">
    <location>
        <begin position="793"/>
        <end position="814"/>
    </location>
</feature>
<dbReference type="GO" id="GO:0000155">
    <property type="term" value="F:phosphorelay sensor kinase activity"/>
    <property type="evidence" value="ECO:0007669"/>
    <property type="project" value="InterPro"/>
</dbReference>
<dbReference type="SUPFAM" id="SSF55874">
    <property type="entry name" value="ATPase domain of HSP90 chaperone/DNA topoisomerase II/histidine kinase"/>
    <property type="match status" value="1"/>
</dbReference>
<accession>A0A1I2FKB5</accession>
<dbReference type="Proteomes" id="UP000181976">
    <property type="component" value="Unassembled WGS sequence"/>
</dbReference>
<evidence type="ECO:0000256" key="3">
    <source>
        <dbReference type="ARBA" id="ARBA00022553"/>
    </source>
</evidence>
<dbReference type="InterPro" id="IPR004358">
    <property type="entry name" value="Sig_transdc_His_kin-like_C"/>
</dbReference>
<evidence type="ECO:0000259" key="14">
    <source>
        <dbReference type="PROSITE" id="PS50110"/>
    </source>
</evidence>
<feature type="domain" description="HTH araC/xylS-type" evidence="12">
    <location>
        <begin position="1244"/>
        <end position="1343"/>
    </location>
</feature>
<keyword evidence="4" id="KW-0808">Transferase</keyword>
<dbReference type="InterPro" id="IPR015943">
    <property type="entry name" value="WD40/YVTN_repeat-like_dom_sf"/>
</dbReference>
<keyword evidence="16" id="KW-1185">Reference proteome</keyword>
<dbReference type="InterPro" id="IPR003661">
    <property type="entry name" value="HisK_dim/P_dom"/>
</dbReference>
<dbReference type="Pfam" id="PF00072">
    <property type="entry name" value="Response_reg"/>
    <property type="match status" value="1"/>
</dbReference>
<feature type="coiled-coil region" evidence="10">
    <location>
        <begin position="1201"/>
        <end position="1253"/>
    </location>
</feature>
<dbReference type="Gene3D" id="2.60.40.10">
    <property type="entry name" value="Immunoglobulins"/>
    <property type="match status" value="1"/>
</dbReference>
<dbReference type="PROSITE" id="PS01124">
    <property type="entry name" value="HTH_ARAC_FAMILY_2"/>
    <property type="match status" value="1"/>
</dbReference>
<dbReference type="FunFam" id="2.60.40.10:FF:000791">
    <property type="entry name" value="Two-component system sensor histidine kinase/response regulator"/>
    <property type="match status" value="1"/>
</dbReference>
<evidence type="ECO:0000256" key="1">
    <source>
        <dbReference type="ARBA" id="ARBA00000085"/>
    </source>
</evidence>
<dbReference type="GO" id="GO:0043565">
    <property type="term" value="F:sequence-specific DNA binding"/>
    <property type="evidence" value="ECO:0007669"/>
    <property type="project" value="InterPro"/>
</dbReference>
<dbReference type="CDD" id="cd00082">
    <property type="entry name" value="HisKA"/>
    <property type="match status" value="1"/>
</dbReference>
<dbReference type="InterPro" id="IPR011006">
    <property type="entry name" value="CheY-like_superfamily"/>
</dbReference>
<dbReference type="InterPro" id="IPR018060">
    <property type="entry name" value="HTH_AraC"/>
</dbReference>
<keyword evidence="7" id="KW-0238">DNA-binding</keyword>
<keyword evidence="6" id="KW-0805">Transcription regulation</keyword>
<dbReference type="Gene3D" id="1.10.287.130">
    <property type="match status" value="1"/>
</dbReference>
<dbReference type="Gene3D" id="3.30.565.10">
    <property type="entry name" value="Histidine kinase-like ATPase, C-terminal domain"/>
    <property type="match status" value="1"/>
</dbReference>
<dbReference type="eggNOG" id="COG0745">
    <property type="taxonomic scope" value="Bacteria"/>
</dbReference>
<dbReference type="InterPro" id="IPR013783">
    <property type="entry name" value="Ig-like_fold"/>
</dbReference>